<dbReference type="PANTHER" id="PTHR43747">
    <property type="entry name" value="FAD-BINDING PROTEIN"/>
    <property type="match status" value="1"/>
</dbReference>
<protein>
    <recommendedName>
        <fullName evidence="1">FAD-binding domain-containing protein</fullName>
    </recommendedName>
</protein>
<sequence length="414" mass="45389">MTQQQRTQVVIIGAGPSGSVAAALLHQQQIDVIVLEKSTFPRFSIGESLLPACMEVIEQAKMLDAVTAAGFQFKDGAAFRYQDKYTTFDFNDKFTAGPATTYQVQRGQFDKVLADEAVTQGVEIRYEHAVEAIECLESKSVLTVTGANKKSYTLEADFVLDASGFGRVLPRLLALEKPSHLPPRKAIFCHVTDHINAEKCSVDYDRNKILISVHPHSADVWYWLIPFSNGTCSLGVVAPPQWLADYGDDSLAVLKQLVNEEPGLATILAAAEYPIKAATIEGYSANVTQLATSNYALLGNAGEFLDPVFSSGVTIAMKSAQLAANVLTRSFAGEKVDWQCDYAQPLMLGVDTFRTYVEGWYSGELQRVIFHPNPDRKIKQMICAILAGYAWDTNNPFVTQSQRRLAVVAALCAE</sequence>
<dbReference type="InterPro" id="IPR050816">
    <property type="entry name" value="Flavin-dep_Halogenase_NPB"/>
</dbReference>
<dbReference type="InterPro" id="IPR036188">
    <property type="entry name" value="FAD/NAD-bd_sf"/>
</dbReference>
<dbReference type="AlphaFoldDB" id="A0A1Y6KWU4"/>
<dbReference type="SUPFAM" id="SSF51905">
    <property type="entry name" value="FAD/NAD(P)-binding domain"/>
    <property type="match status" value="1"/>
</dbReference>
<dbReference type="RefSeq" id="WP_087820612.1">
    <property type="nucleotide sequence ID" value="NZ_FYAH01000002.1"/>
</dbReference>
<evidence type="ECO:0000313" key="2">
    <source>
        <dbReference type="EMBL" id="SMY16601.1"/>
    </source>
</evidence>
<reference evidence="3" key="1">
    <citation type="submission" date="2017-06" db="EMBL/GenBank/DDBJ databases">
        <authorList>
            <person name="Rodrigo-Torres L."/>
            <person name="Arahal R. D."/>
            <person name="Lucena T."/>
        </authorList>
    </citation>
    <scope>NUCLEOTIDE SEQUENCE [LARGE SCALE GENOMIC DNA]</scope>
    <source>
        <strain evidence="3">type strain: CECT 9192</strain>
    </source>
</reference>
<accession>A0A1Y6KWU4</accession>
<dbReference type="EMBL" id="FYAH01000002">
    <property type="protein sequence ID" value="SMY16601.1"/>
    <property type="molecule type" value="Genomic_DNA"/>
</dbReference>
<dbReference type="PANTHER" id="PTHR43747:SF1">
    <property type="entry name" value="SLR1998 PROTEIN"/>
    <property type="match status" value="1"/>
</dbReference>
<dbReference type="Gene3D" id="3.50.50.60">
    <property type="entry name" value="FAD/NAD(P)-binding domain"/>
    <property type="match status" value="1"/>
</dbReference>
<dbReference type="Proteomes" id="UP000196485">
    <property type="component" value="Unassembled WGS sequence"/>
</dbReference>
<keyword evidence="3" id="KW-1185">Reference proteome</keyword>
<proteinExistence type="predicted"/>
<gene>
    <name evidence="2" type="ORF">PAQU9191_01837</name>
</gene>
<evidence type="ECO:0000259" key="1">
    <source>
        <dbReference type="Pfam" id="PF01494"/>
    </source>
</evidence>
<dbReference type="Pfam" id="PF01494">
    <property type="entry name" value="FAD_binding_3"/>
    <property type="match status" value="1"/>
</dbReference>
<organism evidence="2 3">
    <name type="scientific">Photobacterium aquimaris</name>
    <dbReference type="NCBI Taxonomy" id="512643"/>
    <lineage>
        <taxon>Bacteria</taxon>
        <taxon>Pseudomonadati</taxon>
        <taxon>Pseudomonadota</taxon>
        <taxon>Gammaproteobacteria</taxon>
        <taxon>Vibrionales</taxon>
        <taxon>Vibrionaceae</taxon>
        <taxon>Photobacterium</taxon>
    </lineage>
</organism>
<dbReference type="InterPro" id="IPR002938">
    <property type="entry name" value="FAD-bd"/>
</dbReference>
<dbReference type="GO" id="GO:0071949">
    <property type="term" value="F:FAD binding"/>
    <property type="evidence" value="ECO:0007669"/>
    <property type="project" value="InterPro"/>
</dbReference>
<name>A0A1Y6KWU4_9GAMM</name>
<evidence type="ECO:0000313" key="3">
    <source>
        <dbReference type="Proteomes" id="UP000196485"/>
    </source>
</evidence>
<feature type="domain" description="FAD-binding" evidence="1">
    <location>
        <begin position="6"/>
        <end position="165"/>
    </location>
</feature>